<dbReference type="InterPro" id="IPR050546">
    <property type="entry name" value="Glycosyl_Hydrlase_16"/>
</dbReference>
<dbReference type="GO" id="GO:0005975">
    <property type="term" value="P:carbohydrate metabolic process"/>
    <property type="evidence" value="ECO:0007669"/>
    <property type="project" value="InterPro"/>
</dbReference>
<sequence>MGLVCAAVLAGLVCVLTPNPLLAETGSAADKSGRPILDLAFSSVPNWRSGPMPWPPLPKPFDDKDFILSAGLMSGLRPAFDKRAGTNSAWASLSNEEEAYPDADAMRLLQISPYSMLDGALAITAASMPASAAKTLPRDMVRRYLSGALNTYPFSQTYGYFEITASVPSGDGLWPAFWLLPVDQAWPPEIDIAEVLGGDSRTAYFSLHSSDLAWVHAEPHSYNNSTTTDSSSAAGDLSQKFHRYAVDWQPDFITFYLDDAMVGRHATPRDMNKPFYLIINLAVGGPGSWPGPTSRQTRFPAVLAIRSIKIWKRQP</sequence>
<dbReference type="PANTHER" id="PTHR10963:SF55">
    <property type="entry name" value="GLYCOSIDE HYDROLASE FAMILY 16 PROTEIN"/>
    <property type="match status" value="1"/>
</dbReference>
<name>A0A6M8H584_9PROT</name>
<evidence type="ECO:0000259" key="3">
    <source>
        <dbReference type="PROSITE" id="PS51762"/>
    </source>
</evidence>
<feature type="signal peptide" evidence="2">
    <location>
        <begin position="1"/>
        <end position="23"/>
    </location>
</feature>
<evidence type="ECO:0000256" key="2">
    <source>
        <dbReference type="SAM" id="SignalP"/>
    </source>
</evidence>
<protein>
    <submittedName>
        <fullName evidence="4">Glycoside hydrolase family 16 protein</fullName>
    </submittedName>
</protein>
<organism evidence="4 5">
    <name type="scientific">Lichenicola cladoniae</name>
    <dbReference type="NCBI Taxonomy" id="1484109"/>
    <lineage>
        <taxon>Bacteria</taxon>
        <taxon>Pseudomonadati</taxon>
        <taxon>Pseudomonadota</taxon>
        <taxon>Alphaproteobacteria</taxon>
        <taxon>Acetobacterales</taxon>
        <taxon>Acetobacteraceae</taxon>
        <taxon>Lichenicola</taxon>
    </lineage>
</organism>
<proteinExistence type="inferred from homology"/>
<dbReference type="SUPFAM" id="SSF49899">
    <property type="entry name" value="Concanavalin A-like lectins/glucanases"/>
    <property type="match status" value="1"/>
</dbReference>
<accession>A0A6M8H584</accession>
<dbReference type="RefSeq" id="WP_172443416.1">
    <property type="nucleotide sequence ID" value="NZ_CP053708.1"/>
</dbReference>
<keyword evidence="5" id="KW-1185">Reference proteome</keyword>
<reference evidence="4 5" key="1">
    <citation type="journal article" date="2014" name="World J. Microbiol. Biotechnol.">
        <title>Biodiversity and physiological characteristics of Antarctic and Arctic lichens-associated bacteria.</title>
        <authorList>
            <person name="Lee Y.M."/>
            <person name="Kim E.H."/>
            <person name="Lee H.K."/>
            <person name="Hong S.G."/>
        </authorList>
    </citation>
    <scope>NUCLEOTIDE SEQUENCE [LARGE SCALE GENOMIC DNA]</scope>
    <source>
        <strain evidence="4 5">PAMC 26569</strain>
    </source>
</reference>
<dbReference type="GO" id="GO:0004553">
    <property type="term" value="F:hydrolase activity, hydrolyzing O-glycosyl compounds"/>
    <property type="evidence" value="ECO:0007669"/>
    <property type="project" value="InterPro"/>
</dbReference>
<dbReference type="InterPro" id="IPR000757">
    <property type="entry name" value="Beta-glucanase-like"/>
</dbReference>
<dbReference type="CDD" id="cd08023">
    <property type="entry name" value="GH16_laminarinase_like"/>
    <property type="match status" value="1"/>
</dbReference>
<dbReference type="EMBL" id="CP053708">
    <property type="protein sequence ID" value="QKE88761.1"/>
    <property type="molecule type" value="Genomic_DNA"/>
</dbReference>
<dbReference type="PANTHER" id="PTHR10963">
    <property type="entry name" value="GLYCOSYL HYDROLASE-RELATED"/>
    <property type="match status" value="1"/>
</dbReference>
<evidence type="ECO:0000313" key="5">
    <source>
        <dbReference type="Proteomes" id="UP000500767"/>
    </source>
</evidence>
<dbReference type="AlphaFoldDB" id="A0A6M8H584"/>
<dbReference type="PROSITE" id="PS51762">
    <property type="entry name" value="GH16_2"/>
    <property type="match status" value="1"/>
</dbReference>
<dbReference type="KEGG" id="lck:HN018_00670"/>
<dbReference type="Gene3D" id="2.60.120.200">
    <property type="match status" value="1"/>
</dbReference>
<feature type="domain" description="GH16" evidence="3">
    <location>
        <begin position="52"/>
        <end position="315"/>
    </location>
</feature>
<dbReference type="InterPro" id="IPR013320">
    <property type="entry name" value="ConA-like_dom_sf"/>
</dbReference>
<evidence type="ECO:0000313" key="4">
    <source>
        <dbReference type="EMBL" id="QKE88761.1"/>
    </source>
</evidence>
<dbReference type="Proteomes" id="UP000500767">
    <property type="component" value="Chromosome"/>
</dbReference>
<comment type="similarity">
    <text evidence="1">Belongs to the glycosyl hydrolase 16 family.</text>
</comment>
<evidence type="ECO:0000256" key="1">
    <source>
        <dbReference type="ARBA" id="ARBA00006865"/>
    </source>
</evidence>
<gene>
    <name evidence="4" type="ORF">HN018_00670</name>
</gene>
<keyword evidence="4" id="KW-0378">Hydrolase</keyword>
<feature type="chain" id="PRO_5026945029" evidence="2">
    <location>
        <begin position="24"/>
        <end position="315"/>
    </location>
</feature>
<keyword evidence="2" id="KW-0732">Signal</keyword>
<dbReference type="Pfam" id="PF00722">
    <property type="entry name" value="Glyco_hydro_16"/>
    <property type="match status" value="1"/>
</dbReference>